<organism evidence="7 8">
    <name type="scientific">Nannocystis exedens</name>
    <dbReference type="NCBI Taxonomy" id="54"/>
    <lineage>
        <taxon>Bacteria</taxon>
        <taxon>Pseudomonadati</taxon>
        <taxon>Myxococcota</taxon>
        <taxon>Polyangia</taxon>
        <taxon>Nannocystales</taxon>
        <taxon>Nannocystaceae</taxon>
        <taxon>Nannocystis</taxon>
    </lineage>
</organism>
<evidence type="ECO:0000259" key="6">
    <source>
        <dbReference type="Pfam" id="PF01593"/>
    </source>
</evidence>
<accession>A0A1I2EXA3</accession>
<keyword evidence="1" id="KW-0285">Flavoprotein</keyword>
<protein>
    <submittedName>
        <fullName evidence="7">All-trans-retinol 13,14-reductase</fullName>
    </submittedName>
</protein>
<dbReference type="PANTHER" id="PTHR46091:SF3">
    <property type="entry name" value="AMINE OXIDASE DOMAIN-CONTAINING PROTEIN"/>
    <property type="match status" value="1"/>
</dbReference>
<dbReference type="InterPro" id="IPR002937">
    <property type="entry name" value="Amino_oxidase"/>
</dbReference>
<dbReference type="Gene3D" id="3.50.50.60">
    <property type="entry name" value="FAD/NAD(P)-binding domain"/>
    <property type="match status" value="2"/>
</dbReference>
<evidence type="ECO:0000313" key="7">
    <source>
        <dbReference type="EMBL" id="SFE97505.1"/>
    </source>
</evidence>
<feature type="domain" description="Amine oxidase" evidence="6">
    <location>
        <begin position="33"/>
        <end position="524"/>
    </location>
</feature>
<proteinExistence type="predicted"/>
<reference evidence="8" key="1">
    <citation type="submission" date="2016-10" db="EMBL/GenBank/DDBJ databases">
        <authorList>
            <person name="Varghese N."/>
            <person name="Submissions S."/>
        </authorList>
    </citation>
    <scope>NUCLEOTIDE SEQUENCE [LARGE SCALE GENOMIC DNA]</scope>
    <source>
        <strain evidence="8">ATCC 25963</strain>
    </source>
</reference>
<evidence type="ECO:0000256" key="3">
    <source>
        <dbReference type="ARBA" id="ARBA00022827"/>
    </source>
</evidence>
<dbReference type="AlphaFoldDB" id="A0A1I2EXA3"/>
<dbReference type="STRING" id="54.SAMN02745121_06312"/>
<dbReference type="Pfam" id="PF01593">
    <property type="entry name" value="Amino_oxidase"/>
    <property type="match status" value="1"/>
</dbReference>
<evidence type="ECO:0000256" key="5">
    <source>
        <dbReference type="ARBA" id="ARBA00023027"/>
    </source>
</evidence>
<keyword evidence="8" id="KW-1185">Reference proteome</keyword>
<dbReference type="PANTHER" id="PTHR46091">
    <property type="entry name" value="BLR7054 PROTEIN"/>
    <property type="match status" value="1"/>
</dbReference>
<dbReference type="GO" id="GO:0016491">
    <property type="term" value="F:oxidoreductase activity"/>
    <property type="evidence" value="ECO:0007669"/>
    <property type="project" value="InterPro"/>
</dbReference>
<name>A0A1I2EXA3_9BACT</name>
<keyword evidence="3" id="KW-0274">FAD</keyword>
<dbReference type="Proteomes" id="UP000199400">
    <property type="component" value="Unassembled WGS sequence"/>
</dbReference>
<dbReference type="InterPro" id="IPR036188">
    <property type="entry name" value="FAD/NAD-bd_sf"/>
</dbReference>
<keyword evidence="5" id="KW-0520">NAD</keyword>
<evidence type="ECO:0000256" key="1">
    <source>
        <dbReference type="ARBA" id="ARBA00022630"/>
    </source>
</evidence>
<dbReference type="EMBL" id="FOMX01000024">
    <property type="protein sequence ID" value="SFE97505.1"/>
    <property type="molecule type" value="Genomic_DNA"/>
</dbReference>
<dbReference type="OrthoDB" id="9794630at2"/>
<evidence type="ECO:0000256" key="2">
    <source>
        <dbReference type="ARBA" id="ARBA00022729"/>
    </source>
</evidence>
<evidence type="ECO:0000313" key="8">
    <source>
        <dbReference type="Proteomes" id="UP000199400"/>
    </source>
</evidence>
<evidence type="ECO:0000256" key="4">
    <source>
        <dbReference type="ARBA" id="ARBA00022857"/>
    </source>
</evidence>
<dbReference type="InterPro" id="IPR052206">
    <property type="entry name" value="Retinol_saturase"/>
</dbReference>
<keyword evidence="2" id="KW-0732">Signal</keyword>
<gene>
    <name evidence="7" type="ORF">SAMN02745121_06312</name>
</gene>
<keyword evidence="4" id="KW-0521">NADP</keyword>
<dbReference type="RefSeq" id="WP_096327724.1">
    <property type="nucleotide sequence ID" value="NZ_FOMX01000024.1"/>
</dbReference>
<dbReference type="SUPFAM" id="SSF51905">
    <property type="entry name" value="FAD/NAD(P)-binding domain"/>
    <property type="match status" value="1"/>
</dbReference>
<sequence>MSDRPVRHPWSKSFPSGFAAPALWDSIVIGSGMGGMTCAAMLAALGQRVLVLEQHYVPGGFTHSFKRGKYHWDVGVHAVGEVTERSMPGRLLAALTGRRLQWASLGPVYDAFVFPDGLQLGFPDNPQAFRALLHDTFPAERDAVDAYFARVREVSAAMRSYYLARLAPPSAHVFMDMFTRTARRAFGETARHALDRLTDDPRLKTVLAAQWGYHGATPSRASLAIQALVTKHFQWGGYYPVGGSSAIARELLQAVADAGGYTRISADVEQILLADGAAVGVRLRDGEELRARRVISAAGISSTVQRLLPREVADTRWAASVRALPPAPAHVCLYLGFKGDIRSAGAGAYNQWYYDTWDTEIDAWDIADPERIPDAPVLYCSFPSLKDPAYDPGPEQRHTGEVVTFVPWDRFSGWLGTRWKRRGGDYDQFKKVLQDHLLGQFLKKLPGLRPMVDHVELSTPLSTDTFVRPIQGSIYGLLPTPERFANPYLRPRSKIPGLFFAGSEVATVGVIGAMMGGALAAAAVDPIGATRLLRGL</sequence>